<name>A0ACC0M4J1_RHOML</name>
<sequence>MHSLEAELWAVRDGLQLAINNQFAPICVEMDALAAIQLIMGPTQPRHSLSNIIHDCRYLMRQLGVEKIDHVYREGNKCADLLANMDFNDGLDFHIFDVAPDCIISDLCDDRNGVEYPRLLYDS</sequence>
<comment type="caution">
    <text evidence="1">The sequence shown here is derived from an EMBL/GenBank/DDBJ whole genome shotgun (WGS) entry which is preliminary data.</text>
</comment>
<protein>
    <submittedName>
        <fullName evidence="1">Uncharacterized protein</fullName>
    </submittedName>
</protein>
<evidence type="ECO:0000313" key="1">
    <source>
        <dbReference type="EMBL" id="KAI8535770.1"/>
    </source>
</evidence>
<dbReference type="EMBL" id="CM046397">
    <property type="protein sequence ID" value="KAI8535770.1"/>
    <property type="molecule type" value="Genomic_DNA"/>
</dbReference>
<keyword evidence="2" id="KW-1185">Reference proteome</keyword>
<accession>A0ACC0M4J1</accession>
<evidence type="ECO:0000313" key="2">
    <source>
        <dbReference type="Proteomes" id="UP001062846"/>
    </source>
</evidence>
<dbReference type="Proteomes" id="UP001062846">
    <property type="component" value="Chromosome 10"/>
</dbReference>
<gene>
    <name evidence="1" type="ORF">RHMOL_Rhmol10G0199600</name>
</gene>
<reference evidence="1" key="1">
    <citation type="submission" date="2022-02" db="EMBL/GenBank/DDBJ databases">
        <title>Plant Genome Project.</title>
        <authorList>
            <person name="Zhang R.-G."/>
        </authorList>
    </citation>
    <scope>NUCLEOTIDE SEQUENCE</scope>
    <source>
        <strain evidence="1">AT1</strain>
    </source>
</reference>
<proteinExistence type="predicted"/>
<organism evidence="1 2">
    <name type="scientific">Rhododendron molle</name>
    <name type="common">Chinese azalea</name>
    <name type="synonym">Azalea mollis</name>
    <dbReference type="NCBI Taxonomy" id="49168"/>
    <lineage>
        <taxon>Eukaryota</taxon>
        <taxon>Viridiplantae</taxon>
        <taxon>Streptophyta</taxon>
        <taxon>Embryophyta</taxon>
        <taxon>Tracheophyta</taxon>
        <taxon>Spermatophyta</taxon>
        <taxon>Magnoliopsida</taxon>
        <taxon>eudicotyledons</taxon>
        <taxon>Gunneridae</taxon>
        <taxon>Pentapetalae</taxon>
        <taxon>asterids</taxon>
        <taxon>Ericales</taxon>
        <taxon>Ericaceae</taxon>
        <taxon>Ericoideae</taxon>
        <taxon>Rhodoreae</taxon>
        <taxon>Rhododendron</taxon>
    </lineage>
</organism>